<evidence type="ECO:0000256" key="1">
    <source>
        <dbReference type="ARBA" id="ARBA00001933"/>
    </source>
</evidence>
<dbReference type="Pfam" id="PF01168">
    <property type="entry name" value="Ala_racemase_N"/>
    <property type="match status" value="1"/>
</dbReference>
<accession>A0ABW5QCY8</accession>
<dbReference type="Proteomes" id="UP001597452">
    <property type="component" value="Unassembled WGS sequence"/>
</dbReference>
<keyword evidence="2 4" id="KW-0663">Pyridoxal phosphate</keyword>
<sequence length="373" mass="42214">MDKAGYHRDTWVEVDLDAVRHNVIEMKKHIKDKEVFAVVKANAYGHGELEVAQAALEAGATTLAVAVLDEALRLREHFKDVPILVMGWTSPEYAKLAAEHDIVLTVFQTEWIEQAARLLKGQTLSVHLKVDTGMGRIGIRSVEEAYDVIEACEQTHVNITGVFTHFATADEPDLKYYYQQMGAFKQWLKQVRSYLPDSLTIHIGNSAASMRFPDDMFDGVRFGISLYGLYPSEHVKEVEPIHLKPAFSLYSKLIHVKKIHKGDAISYGATYRASQDEWIGTIPIGYGDGWIRKLQNFQVLIDGKRYPIVGRICMDQCMVKLDQPYNVGEIVTLIGENQGSLVTMDDAAKHLETINYEIPCILGERIPRFYKNR</sequence>
<dbReference type="NCBIfam" id="TIGR00492">
    <property type="entry name" value="alr"/>
    <property type="match status" value="1"/>
</dbReference>
<keyword evidence="7" id="KW-1185">Reference proteome</keyword>
<dbReference type="SMART" id="SM01005">
    <property type="entry name" value="Ala_racemase_C"/>
    <property type="match status" value="1"/>
</dbReference>
<feature type="active site" description="Proton acceptor; specific for L-alanine" evidence="4">
    <location>
        <position position="267"/>
    </location>
</feature>
<dbReference type="Gene3D" id="3.20.20.10">
    <property type="entry name" value="Alanine racemase"/>
    <property type="match status" value="1"/>
</dbReference>
<comment type="caution">
    <text evidence="6">The sequence shown here is derived from an EMBL/GenBank/DDBJ whole genome shotgun (WGS) entry which is preliminary data.</text>
</comment>
<evidence type="ECO:0000259" key="5">
    <source>
        <dbReference type="SMART" id="SM01005"/>
    </source>
</evidence>
<dbReference type="InterPro" id="IPR020622">
    <property type="entry name" value="Ala_racemase_pyridoxalP-BS"/>
</dbReference>
<dbReference type="RefSeq" id="WP_054754808.1">
    <property type="nucleotide sequence ID" value="NZ_JBHUMZ010000046.1"/>
</dbReference>
<dbReference type="InterPro" id="IPR001608">
    <property type="entry name" value="Ala_racemase_N"/>
</dbReference>
<feature type="modified residue" description="N6-(pyridoxal phosphate)lysine" evidence="4">
    <location>
        <position position="40"/>
    </location>
</feature>
<gene>
    <name evidence="6" type="primary">alr</name>
    <name evidence="6" type="ORF">ACFSW4_12885</name>
</gene>
<dbReference type="InterPro" id="IPR000821">
    <property type="entry name" value="Ala_racemase"/>
</dbReference>
<comment type="similarity">
    <text evidence="4">Belongs to the alanine racemase family.</text>
</comment>
<dbReference type="SUPFAM" id="SSF50621">
    <property type="entry name" value="Alanine racemase C-terminal domain-like"/>
    <property type="match status" value="1"/>
</dbReference>
<dbReference type="EC" id="5.1.1.1" evidence="4"/>
<dbReference type="PANTHER" id="PTHR30511">
    <property type="entry name" value="ALANINE RACEMASE"/>
    <property type="match status" value="1"/>
</dbReference>
<dbReference type="HAMAP" id="MF_01201">
    <property type="entry name" value="Ala_racemase"/>
    <property type="match status" value="1"/>
</dbReference>
<evidence type="ECO:0000256" key="3">
    <source>
        <dbReference type="ARBA" id="ARBA00023235"/>
    </source>
</evidence>
<evidence type="ECO:0000313" key="6">
    <source>
        <dbReference type="EMBL" id="MFD2639756.1"/>
    </source>
</evidence>
<evidence type="ECO:0000313" key="7">
    <source>
        <dbReference type="Proteomes" id="UP001597452"/>
    </source>
</evidence>
<organism evidence="6 7">
    <name type="scientific">Piscibacillus salipiscarius</name>
    <dbReference type="NCBI Taxonomy" id="299480"/>
    <lineage>
        <taxon>Bacteria</taxon>
        <taxon>Bacillati</taxon>
        <taxon>Bacillota</taxon>
        <taxon>Bacilli</taxon>
        <taxon>Bacillales</taxon>
        <taxon>Bacillaceae</taxon>
        <taxon>Piscibacillus</taxon>
    </lineage>
</organism>
<feature type="binding site" evidence="4">
    <location>
        <position position="136"/>
    </location>
    <ligand>
        <name>substrate</name>
    </ligand>
</feature>
<feature type="binding site" evidence="4">
    <location>
        <position position="314"/>
    </location>
    <ligand>
        <name>substrate</name>
    </ligand>
</feature>
<dbReference type="InterPro" id="IPR011079">
    <property type="entry name" value="Ala_racemase_C"/>
</dbReference>
<dbReference type="Gene3D" id="2.40.37.10">
    <property type="entry name" value="Lyase, Ornithine Decarboxylase, Chain A, domain 1"/>
    <property type="match status" value="1"/>
</dbReference>
<evidence type="ECO:0000256" key="2">
    <source>
        <dbReference type="ARBA" id="ARBA00022898"/>
    </source>
</evidence>
<keyword evidence="3 4" id="KW-0413">Isomerase</keyword>
<protein>
    <recommendedName>
        <fullName evidence="4">Alanine racemase</fullName>
        <ecNumber evidence="4">5.1.1.1</ecNumber>
    </recommendedName>
</protein>
<dbReference type="CDD" id="cd00430">
    <property type="entry name" value="PLPDE_III_AR"/>
    <property type="match status" value="1"/>
</dbReference>
<comment type="cofactor">
    <cofactor evidence="1 4">
        <name>pyridoxal 5'-phosphate</name>
        <dbReference type="ChEBI" id="CHEBI:597326"/>
    </cofactor>
</comment>
<comment type="pathway">
    <text evidence="4">Amino-acid biosynthesis; D-alanine biosynthesis; D-alanine from L-alanine: step 1/1.</text>
</comment>
<dbReference type="PROSITE" id="PS00395">
    <property type="entry name" value="ALANINE_RACEMASE"/>
    <property type="match status" value="1"/>
</dbReference>
<proteinExistence type="inferred from homology"/>
<comment type="function">
    <text evidence="4">Catalyzes the interconversion of L-alanine and D-alanine. May also act on other amino acids.</text>
</comment>
<dbReference type="Pfam" id="PF00842">
    <property type="entry name" value="Ala_racemase_C"/>
    <property type="match status" value="1"/>
</dbReference>
<name>A0ABW5QCY8_9BACI</name>
<feature type="domain" description="Alanine racemase C-terminal" evidence="5">
    <location>
        <begin position="246"/>
        <end position="371"/>
    </location>
</feature>
<comment type="catalytic activity">
    <reaction evidence="4">
        <text>L-alanine = D-alanine</text>
        <dbReference type="Rhea" id="RHEA:20249"/>
        <dbReference type="ChEBI" id="CHEBI:57416"/>
        <dbReference type="ChEBI" id="CHEBI:57972"/>
        <dbReference type="EC" id="5.1.1.1"/>
    </reaction>
</comment>
<dbReference type="InterPro" id="IPR029066">
    <property type="entry name" value="PLP-binding_barrel"/>
</dbReference>
<dbReference type="PANTHER" id="PTHR30511:SF0">
    <property type="entry name" value="ALANINE RACEMASE, CATABOLIC-RELATED"/>
    <property type="match status" value="1"/>
</dbReference>
<dbReference type="PRINTS" id="PR00992">
    <property type="entry name" value="ALARACEMASE"/>
</dbReference>
<reference evidence="7" key="1">
    <citation type="journal article" date="2019" name="Int. J. Syst. Evol. Microbiol.">
        <title>The Global Catalogue of Microorganisms (GCM) 10K type strain sequencing project: providing services to taxonomists for standard genome sequencing and annotation.</title>
        <authorList>
            <consortium name="The Broad Institute Genomics Platform"/>
            <consortium name="The Broad Institute Genome Sequencing Center for Infectious Disease"/>
            <person name="Wu L."/>
            <person name="Ma J."/>
        </authorList>
    </citation>
    <scope>NUCLEOTIDE SEQUENCE [LARGE SCALE GENOMIC DNA]</scope>
    <source>
        <strain evidence="7">TISTR 1571</strain>
    </source>
</reference>
<dbReference type="GO" id="GO:0008784">
    <property type="term" value="F:alanine racemase activity"/>
    <property type="evidence" value="ECO:0007669"/>
    <property type="project" value="UniProtKB-EC"/>
</dbReference>
<dbReference type="InterPro" id="IPR009006">
    <property type="entry name" value="Ala_racemase/Decarboxylase_C"/>
</dbReference>
<dbReference type="EMBL" id="JBHUMZ010000046">
    <property type="protein sequence ID" value="MFD2639756.1"/>
    <property type="molecule type" value="Genomic_DNA"/>
</dbReference>
<evidence type="ECO:0000256" key="4">
    <source>
        <dbReference type="HAMAP-Rule" id="MF_01201"/>
    </source>
</evidence>
<dbReference type="SUPFAM" id="SSF51419">
    <property type="entry name" value="PLP-binding barrel"/>
    <property type="match status" value="1"/>
</dbReference>
<feature type="active site" description="Proton acceptor; specific for D-alanine" evidence="4">
    <location>
        <position position="40"/>
    </location>
</feature>